<protein>
    <recommendedName>
        <fullName evidence="2">Transposase TnpC homeodomain domain-containing protein</fullName>
    </recommendedName>
</protein>
<dbReference type="Proteomes" id="UP001438008">
    <property type="component" value="Unassembled WGS sequence"/>
</dbReference>
<dbReference type="InterPro" id="IPR024463">
    <property type="entry name" value="Transposase_TnpC_homeodom"/>
</dbReference>
<dbReference type="Pfam" id="PF13007">
    <property type="entry name" value="LZ_Tnp_IS66"/>
    <property type="match status" value="1"/>
</dbReference>
<dbReference type="RefSeq" id="WP_349164614.1">
    <property type="nucleotide sequence ID" value="NZ_JBBMFE010000008.1"/>
</dbReference>
<gene>
    <name evidence="3" type="ORF">WMO29_09640</name>
</gene>
<feature type="coiled-coil region" evidence="1">
    <location>
        <begin position="17"/>
        <end position="62"/>
    </location>
</feature>
<comment type="caution">
    <text evidence="3">The sequence shown here is derived from an EMBL/GenBank/DDBJ whole genome shotgun (WGS) entry which is preliminary data.</text>
</comment>
<evidence type="ECO:0000313" key="4">
    <source>
        <dbReference type="Proteomes" id="UP001438008"/>
    </source>
</evidence>
<keyword evidence="1" id="KW-0175">Coiled coil</keyword>
<reference evidence="3 4" key="1">
    <citation type="submission" date="2024-03" db="EMBL/GenBank/DDBJ databases">
        <title>Human intestinal bacterial collection.</title>
        <authorList>
            <person name="Pauvert C."/>
            <person name="Hitch T.C.A."/>
            <person name="Clavel T."/>
        </authorList>
    </citation>
    <scope>NUCLEOTIDE SEQUENCE [LARGE SCALE GENOMIC DNA]</scope>
    <source>
        <strain evidence="3 4">CLA-AA-H132</strain>
    </source>
</reference>
<dbReference type="EMBL" id="JBBMFE010000008">
    <property type="protein sequence ID" value="MEQ2472743.1"/>
    <property type="molecule type" value="Genomic_DNA"/>
</dbReference>
<name>A0ABV1FI42_9FIRM</name>
<accession>A0ABV1FI42</accession>
<evidence type="ECO:0000256" key="1">
    <source>
        <dbReference type="SAM" id="Coils"/>
    </source>
</evidence>
<evidence type="ECO:0000259" key="2">
    <source>
        <dbReference type="Pfam" id="PF13007"/>
    </source>
</evidence>
<feature type="domain" description="Transposase TnpC homeodomain" evidence="2">
    <location>
        <begin position="52"/>
        <end position="129"/>
    </location>
</feature>
<proteinExistence type="predicted"/>
<organism evidence="3 4">
    <name type="scientific">Laedolimicola intestinihominis</name>
    <dbReference type="NCBI Taxonomy" id="3133166"/>
    <lineage>
        <taxon>Bacteria</taxon>
        <taxon>Bacillati</taxon>
        <taxon>Bacillota</taxon>
        <taxon>Clostridia</taxon>
        <taxon>Lachnospirales</taxon>
        <taxon>Lachnospiraceae</taxon>
        <taxon>Laedolimicola</taxon>
    </lineage>
</organism>
<keyword evidence="4" id="KW-1185">Reference proteome</keyword>
<sequence>MRQSEMEALMQLQKETIESLRQLVDSQRLTMEQMAKNHEEQTAQLNQTIANLNETVEYLKKKLFASSSERTKKEEFPGQLELFNEAEAEVDPSVQEPTLEEMVGGYKRKARKAKAIREEILARLPVIEVLCSVPDEERNCPYCNTPMAVIGKKVVREELRLI</sequence>
<evidence type="ECO:0000313" key="3">
    <source>
        <dbReference type="EMBL" id="MEQ2472743.1"/>
    </source>
</evidence>